<accession>A0A345VMV1</accession>
<keyword evidence="1" id="KW-1133">Transmembrane helix</keyword>
<reference evidence="2 3" key="1">
    <citation type="submission" date="2017-07" db="EMBL/GenBank/DDBJ databases">
        <title>Streptococcus pluranimalium as cause of bovine abortion.</title>
        <authorList>
            <person name="Rodriguez Campos S."/>
            <person name="Gobeli Brawand S."/>
            <person name="Brodard I."/>
            <person name="Rychener L."/>
            <person name="Perreten V."/>
        </authorList>
    </citation>
    <scope>NUCLEOTIDE SEQUENCE [LARGE SCALE GENOMIC DNA]</scope>
    <source>
        <strain evidence="2 3">14A0014</strain>
    </source>
</reference>
<dbReference type="EMBL" id="CP022601">
    <property type="protein sequence ID" value="AXJ14053.1"/>
    <property type="molecule type" value="Genomic_DNA"/>
</dbReference>
<protein>
    <submittedName>
        <fullName evidence="2">Uncharacterized protein</fullName>
    </submittedName>
</protein>
<keyword evidence="1" id="KW-0812">Transmembrane</keyword>
<name>A0A345VMV1_9STRE</name>
<gene>
    <name evidence="2" type="ORF">Sp14A_21690</name>
</gene>
<evidence type="ECO:0000313" key="2">
    <source>
        <dbReference type="EMBL" id="AXJ14053.1"/>
    </source>
</evidence>
<dbReference type="Proteomes" id="UP000255411">
    <property type="component" value="Chromosome"/>
</dbReference>
<dbReference type="InterPro" id="IPR048136">
    <property type="entry name" value="STM3941-like"/>
</dbReference>
<proteinExistence type="predicted"/>
<evidence type="ECO:0000256" key="1">
    <source>
        <dbReference type="SAM" id="Phobius"/>
    </source>
</evidence>
<sequence>MIEPIVIPSKKLGNILYAFGALIFVILGLLFLFSSDFFAILIGLFSIIFFGWGFIILFKRIFTSHSLLIVDEQGMTDNSSALALGFVPWEDIENVQLRHMLNQTFISVSVKDQEAYLAKMSTLQRNATKANLKMGYPLINITLNTTGKNPRTVYQEIENQFGHFYRK</sequence>
<evidence type="ECO:0000313" key="3">
    <source>
        <dbReference type="Proteomes" id="UP000255411"/>
    </source>
</evidence>
<dbReference type="RefSeq" id="WP_115130982.1">
    <property type="nucleotide sequence ID" value="NZ_CP022601.1"/>
</dbReference>
<feature type="transmembrane region" description="Helical" evidence="1">
    <location>
        <begin position="37"/>
        <end position="58"/>
    </location>
</feature>
<keyword evidence="1" id="KW-0472">Membrane</keyword>
<organism evidence="2 3">
    <name type="scientific">Streptococcus pluranimalium</name>
    <dbReference type="NCBI Taxonomy" id="82348"/>
    <lineage>
        <taxon>Bacteria</taxon>
        <taxon>Bacillati</taxon>
        <taxon>Bacillota</taxon>
        <taxon>Bacilli</taxon>
        <taxon>Lactobacillales</taxon>
        <taxon>Streptococcaceae</taxon>
        <taxon>Streptococcus</taxon>
    </lineage>
</organism>
<dbReference type="AlphaFoldDB" id="A0A345VMV1"/>
<feature type="transmembrane region" description="Helical" evidence="1">
    <location>
        <begin position="12"/>
        <end position="31"/>
    </location>
</feature>
<dbReference type="NCBIfam" id="NF041635">
    <property type="entry name" value="STM3941_fam"/>
    <property type="match status" value="1"/>
</dbReference>